<proteinExistence type="inferred from homology"/>
<keyword evidence="3 4" id="KW-0687">Ribonucleoprotein</keyword>
<evidence type="ECO:0000256" key="6">
    <source>
        <dbReference type="SAM" id="MobiDB-lite"/>
    </source>
</evidence>
<comment type="subunit">
    <text evidence="4">Part of the 50S ribosomal subunit.</text>
</comment>
<evidence type="ECO:0000256" key="3">
    <source>
        <dbReference type="ARBA" id="ARBA00023274"/>
    </source>
</evidence>
<dbReference type="NCBIfam" id="TIGR01071">
    <property type="entry name" value="rplO_bact"/>
    <property type="match status" value="1"/>
</dbReference>
<evidence type="ECO:0000256" key="1">
    <source>
        <dbReference type="ARBA" id="ARBA00007320"/>
    </source>
</evidence>
<keyword evidence="9" id="KW-1185">Reference proteome</keyword>
<dbReference type="PROSITE" id="PS00475">
    <property type="entry name" value="RIBOSOMAL_L15"/>
    <property type="match status" value="1"/>
</dbReference>
<dbReference type="InterPro" id="IPR005749">
    <property type="entry name" value="Ribosomal_uL15_bac-type"/>
</dbReference>
<dbReference type="InterPro" id="IPR021131">
    <property type="entry name" value="Ribosomal_uL15/eL18"/>
</dbReference>
<reference evidence="8 9" key="1">
    <citation type="submission" date="2007-01" db="EMBL/GenBank/DDBJ databases">
        <authorList>
            <person name="Haygood M."/>
            <person name="Podell S."/>
            <person name="Anderson C."/>
            <person name="Hopkinson B."/>
            <person name="Roe K."/>
            <person name="Barbeau K."/>
            <person name="Gaasterland T."/>
            <person name="Ferriera S."/>
            <person name="Johnson J."/>
            <person name="Kravitz S."/>
            <person name="Beeson K."/>
            <person name="Sutton G."/>
            <person name="Rogers Y.-H."/>
            <person name="Friedman R."/>
            <person name="Frazier M."/>
            <person name="Venter J.C."/>
        </authorList>
    </citation>
    <scope>NUCLEOTIDE SEQUENCE [LARGE SCALE GENOMIC DNA]</scope>
    <source>
        <strain evidence="8 9">ATCC 23134</strain>
    </source>
</reference>
<accession>A1ZGT3</accession>
<dbReference type="PANTHER" id="PTHR12934">
    <property type="entry name" value="50S RIBOSOMAL PROTEIN L15"/>
    <property type="match status" value="1"/>
</dbReference>
<dbReference type="Gene3D" id="3.100.10.10">
    <property type="match status" value="1"/>
</dbReference>
<dbReference type="HAMAP" id="MF_01341">
    <property type="entry name" value="Ribosomal_uL15"/>
    <property type="match status" value="1"/>
</dbReference>
<dbReference type="InterPro" id="IPR001196">
    <property type="entry name" value="Ribosomal_uL15_CS"/>
</dbReference>
<keyword evidence="4" id="KW-0699">rRNA-binding</keyword>
<keyword evidence="4" id="KW-0694">RNA-binding</keyword>
<evidence type="ECO:0000313" key="9">
    <source>
        <dbReference type="Proteomes" id="UP000004095"/>
    </source>
</evidence>
<sequence>MKLHTLKPAKGSVKNRKRVGRGQGSGRGGTSTRGHKGAQSRSGYSRKSGFEGGQMPLQRRLPKFGFNNIHRVSYKPINLDTIQELVEKTNTTEITVELLRENGLASKNDLIKVLGRGELKAKVEIQANKFSKSAIEAIEKAGGKATKL</sequence>
<keyword evidence="2 4" id="KW-0689">Ribosomal protein</keyword>
<dbReference type="EMBL" id="AAWS01000007">
    <property type="protein sequence ID" value="EAY30202.1"/>
    <property type="molecule type" value="Genomic_DNA"/>
</dbReference>
<feature type="domain" description="Large ribosomal subunit protein uL15/eL18" evidence="7">
    <location>
        <begin position="76"/>
        <end position="146"/>
    </location>
</feature>
<evidence type="ECO:0000256" key="2">
    <source>
        <dbReference type="ARBA" id="ARBA00022980"/>
    </source>
</evidence>
<evidence type="ECO:0000256" key="5">
    <source>
        <dbReference type="RuleBase" id="RU003888"/>
    </source>
</evidence>
<name>A1ZGT3_MICM2</name>
<dbReference type="RefSeq" id="WP_002695069.1">
    <property type="nucleotide sequence ID" value="NZ_AAWS01000007.1"/>
</dbReference>
<dbReference type="GO" id="GO:0006412">
    <property type="term" value="P:translation"/>
    <property type="evidence" value="ECO:0007669"/>
    <property type="project" value="UniProtKB-UniRule"/>
</dbReference>
<comment type="caution">
    <text evidence="8">The sequence shown here is derived from an EMBL/GenBank/DDBJ whole genome shotgun (WGS) entry which is preliminary data.</text>
</comment>
<comment type="function">
    <text evidence="4">Binds to the 23S rRNA.</text>
</comment>
<dbReference type="Proteomes" id="UP000004095">
    <property type="component" value="Unassembled WGS sequence"/>
</dbReference>
<protein>
    <recommendedName>
        <fullName evidence="4">Large ribosomal subunit protein uL15</fullName>
    </recommendedName>
</protein>
<feature type="region of interest" description="Disordered" evidence="6">
    <location>
        <begin position="1"/>
        <end position="57"/>
    </location>
</feature>
<dbReference type="GO" id="GO:0003735">
    <property type="term" value="F:structural constituent of ribosome"/>
    <property type="evidence" value="ECO:0007669"/>
    <property type="project" value="InterPro"/>
</dbReference>
<dbReference type="eggNOG" id="COG0200">
    <property type="taxonomic scope" value="Bacteria"/>
</dbReference>
<dbReference type="GO" id="GO:0019843">
    <property type="term" value="F:rRNA binding"/>
    <property type="evidence" value="ECO:0007669"/>
    <property type="project" value="UniProtKB-UniRule"/>
</dbReference>
<evidence type="ECO:0000259" key="7">
    <source>
        <dbReference type="Pfam" id="PF00828"/>
    </source>
</evidence>
<evidence type="ECO:0000256" key="4">
    <source>
        <dbReference type="HAMAP-Rule" id="MF_01341"/>
    </source>
</evidence>
<gene>
    <name evidence="4" type="primary">rplO</name>
    <name evidence="8" type="ORF">M23134_08024</name>
</gene>
<feature type="compositionally biased region" description="Basic residues" evidence="6">
    <location>
        <begin position="1"/>
        <end position="20"/>
    </location>
</feature>
<dbReference type="GO" id="GO:0022625">
    <property type="term" value="C:cytosolic large ribosomal subunit"/>
    <property type="evidence" value="ECO:0007669"/>
    <property type="project" value="TreeGrafter"/>
</dbReference>
<dbReference type="AlphaFoldDB" id="A1ZGT3"/>
<evidence type="ECO:0000313" key="8">
    <source>
        <dbReference type="EMBL" id="EAY30202.1"/>
    </source>
</evidence>
<feature type="compositionally biased region" description="Gly residues" evidence="6">
    <location>
        <begin position="21"/>
        <end position="31"/>
    </location>
</feature>
<comment type="similarity">
    <text evidence="1 4 5">Belongs to the universal ribosomal protein uL15 family.</text>
</comment>
<organism evidence="8 9">
    <name type="scientific">Microscilla marina ATCC 23134</name>
    <dbReference type="NCBI Taxonomy" id="313606"/>
    <lineage>
        <taxon>Bacteria</taxon>
        <taxon>Pseudomonadati</taxon>
        <taxon>Bacteroidota</taxon>
        <taxon>Cytophagia</taxon>
        <taxon>Cytophagales</taxon>
        <taxon>Microscillaceae</taxon>
        <taxon>Microscilla</taxon>
    </lineage>
</organism>
<dbReference type="Pfam" id="PF00828">
    <property type="entry name" value="Ribosomal_L27A"/>
    <property type="match status" value="1"/>
</dbReference>
<dbReference type="OrthoDB" id="9810293at2"/>
<dbReference type="SUPFAM" id="SSF52080">
    <property type="entry name" value="Ribosomal proteins L15p and L18e"/>
    <property type="match status" value="1"/>
</dbReference>
<dbReference type="PANTHER" id="PTHR12934:SF11">
    <property type="entry name" value="LARGE RIBOSOMAL SUBUNIT PROTEIN UL15M"/>
    <property type="match status" value="1"/>
</dbReference>
<dbReference type="InterPro" id="IPR030878">
    <property type="entry name" value="Ribosomal_uL15"/>
</dbReference>
<dbReference type="InterPro" id="IPR036227">
    <property type="entry name" value="Ribosomal_uL15/eL18_sf"/>
</dbReference>